<dbReference type="Gene3D" id="3.30.565.10">
    <property type="entry name" value="Histidine kinase-like ATPase, C-terminal domain"/>
    <property type="match status" value="1"/>
</dbReference>
<dbReference type="PROSITE" id="PS50112">
    <property type="entry name" value="PAS"/>
    <property type="match status" value="2"/>
</dbReference>
<evidence type="ECO:0000256" key="5">
    <source>
        <dbReference type="ARBA" id="ARBA00023136"/>
    </source>
</evidence>
<dbReference type="OrthoDB" id="8127at2157"/>
<dbReference type="SMART" id="SM00065">
    <property type="entry name" value="GAF"/>
    <property type="match status" value="1"/>
</dbReference>
<dbReference type="GO" id="GO:0030295">
    <property type="term" value="F:protein kinase activator activity"/>
    <property type="evidence" value="ECO:0007669"/>
    <property type="project" value="TreeGrafter"/>
</dbReference>
<evidence type="ECO:0000259" key="6">
    <source>
        <dbReference type="PROSITE" id="PS50112"/>
    </source>
</evidence>
<keyword evidence="3" id="KW-0808">Transferase</keyword>
<dbReference type="GO" id="GO:0007234">
    <property type="term" value="P:osmosensory signaling via phosphorelay pathway"/>
    <property type="evidence" value="ECO:0007669"/>
    <property type="project" value="TreeGrafter"/>
</dbReference>
<dbReference type="SUPFAM" id="SSF55785">
    <property type="entry name" value="PYP-like sensor domain (PAS domain)"/>
    <property type="match status" value="2"/>
</dbReference>
<dbReference type="Gene3D" id="3.30.450.40">
    <property type="match status" value="1"/>
</dbReference>
<dbReference type="InterPro" id="IPR000014">
    <property type="entry name" value="PAS"/>
</dbReference>
<evidence type="ECO:0000256" key="2">
    <source>
        <dbReference type="ARBA" id="ARBA00012438"/>
    </source>
</evidence>
<comment type="caution">
    <text evidence="7">The sequence shown here is derived from an EMBL/GenBank/DDBJ whole genome shotgun (WGS) entry which is preliminary data.</text>
</comment>
<dbReference type="PANTHER" id="PTHR42878:SF14">
    <property type="entry name" value="OSMOLARITY TWO-COMPONENT SYSTEM PROTEIN SSK1"/>
    <property type="match status" value="1"/>
</dbReference>
<evidence type="ECO:0000313" key="7">
    <source>
        <dbReference type="EMBL" id="RQG91219.1"/>
    </source>
</evidence>
<dbReference type="InterPro" id="IPR036890">
    <property type="entry name" value="HATPase_C_sf"/>
</dbReference>
<evidence type="ECO:0000256" key="3">
    <source>
        <dbReference type="ARBA" id="ARBA00022679"/>
    </source>
</evidence>
<feature type="domain" description="PAS" evidence="6">
    <location>
        <begin position="114"/>
        <end position="159"/>
    </location>
</feature>
<keyword evidence="5" id="KW-0472">Membrane</keyword>
<comment type="catalytic activity">
    <reaction evidence="1">
        <text>ATP + protein L-histidine = ADP + protein N-phospho-L-histidine.</text>
        <dbReference type="EC" id="2.7.13.3"/>
    </reaction>
</comment>
<accession>A0A3N6P161</accession>
<dbReference type="AlphaFoldDB" id="A0A3N6P161"/>
<sequence>MTRRSIPVVDRVTDAFFALDTDFRFTYVNDRAETLLKRSRGELIGRVMWDEFPQTVETQFPDGFHRAMDEQVPVSFELYHAQLETWFEARAYPAESGLSVYMRDVTERKRQETTIAQHAAVVEAVHDGVVTLDRNREIVTVNTAMESLLGVDREEIIGEHIEILPERAAIDDSDAVEIGRAITDVDIGSAEARQIDVPFTDADGVDRMGEFQFVPIEDDTATVAGVVRDVTDQHEYERVAASLHEVTRWLLESDDPQEICAIAVHAGSDLLDLPISGAWLLDEEHGYLDPVAGTAGAHDEFGGLPRFHPNDGLAWDVFEAGSTRRFDDLESVDGTYNPGTPVRSEIIAPIGTHGVLMTGSLEPHQFDDTDVELVSTLTENTRAALDRANRESVLHERTAELERQTERLEGVANVLSTDLKRQLESVSDALEDDPGESWEFPLANDSVEPTLDRIERLVDDVREFARNASTVRSRSRVQLDRVIEEAAEASRFDDRHVFVEEPSTLRADPDRLIYLLETAFDDIAARADGADVTVRVGLMGIDGDDWPRGFFLADDASETPPPATDRLFDPTADYETAIGGLGLTLVRAIAEAHDWQMVVRSPENAETETRIEIRDVTTIEAVEGG</sequence>
<dbReference type="Proteomes" id="UP000273828">
    <property type="component" value="Unassembled WGS sequence"/>
</dbReference>
<evidence type="ECO:0000256" key="1">
    <source>
        <dbReference type="ARBA" id="ARBA00000085"/>
    </source>
</evidence>
<dbReference type="InterPro" id="IPR013656">
    <property type="entry name" value="PAS_4"/>
</dbReference>
<dbReference type="EC" id="2.7.13.3" evidence="2"/>
<dbReference type="GO" id="GO:0000156">
    <property type="term" value="F:phosphorelay response regulator activity"/>
    <property type="evidence" value="ECO:0007669"/>
    <property type="project" value="TreeGrafter"/>
</dbReference>
<dbReference type="InterPro" id="IPR050351">
    <property type="entry name" value="BphY/WalK/GraS-like"/>
</dbReference>
<reference evidence="7 8" key="1">
    <citation type="submission" date="2018-10" db="EMBL/GenBank/DDBJ databases">
        <title>Natrarchaeobius chitinivorans gen. nov., sp. nov., and Natrarchaeobius haloalkaliphilus sp. nov., alkaliphilic, chitin-utilizing haloarchaea from hypersaline alkaline lakes.</title>
        <authorList>
            <person name="Sorokin D.Y."/>
            <person name="Elcheninov A.G."/>
            <person name="Kostrikina N.A."/>
            <person name="Bale N.J."/>
            <person name="Sinninghe Damste J.S."/>
            <person name="Khijniak T.V."/>
            <person name="Kublanov I.V."/>
            <person name="Toshchakov S.V."/>
        </authorList>
    </citation>
    <scope>NUCLEOTIDE SEQUENCE [LARGE SCALE GENOMIC DNA]</scope>
    <source>
        <strain evidence="7 8">AArcht-Sl</strain>
    </source>
</reference>
<dbReference type="Gene3D" id="3.30.450.20">
    <property type="entry name" value="PAS domain"/>
    <property type="match status" value="2"/>
</dbReference>
<name>A0A3N6P161_9EURY</name>
<keyword evidence="8" id="KW-1185">Reference proteome</keyword>
<dbReference type="CDD" id="cd00130">
    <property type="entry name" value="PAS"/>
    <property type="match status" value="2"/>
</dbReference>
<dbReference type="Pfam" id="PF08448">
    <property type="entry name" value="PAS_4"/>
    <property type="match status" value="2"/>
</dbReference>
<evidence type="ECO:0000313" key="8">
    <source>
        <dbReference type="Proteomes" id="UP000273828"/>
    </source>
</evidence>
<dbReference type="Pfam" id="PF13185">
    <property type="entry name" value="GAF_2"/>
    <property type="match status" value="1"/>
</dbReference>
<dbReference type="RefSeq" id="WP_124177335.1">
    <property type="nucleotide sequence ID" value="NZ_REFY01000002.1"/>
</dbReference>
<dbReference type="GO" id="GO:0016020">
    <property type="term" value="C:membrane"/>
    <property type="evidence" value="ECO:0007669"/>
    <property type="project" value="UniProtKB-SubCell"/>
</dbReference>
<protein>
    <recommendedName>
        <fullName evidence="2">histidine kinase</fullName>
        <ecNumber evidence="2">2.7.13.3</ecNumber>
    </recommendedName>
</protein>
<dbReference type="InterPro" id="IPR029016">
    <property type="entry name" value="GAF-like_dom_sf"/>
</dbReference>
<dbReference type="NCBIfam" id="TIGR00229">
    <property type="entry name" value="sensory_box"/>
    <property type="match status" value="2"/>
</dbReference>
<dbReference type="GO" id="GO:0004673">
    <property type="term" value="F:protein histidine kinase activity"/>
    <property type="evidence" value="ECO:0007669"/>
    <property type="project" value="UniProtKB-EC"/>
</dbReference>
<organism evidence="7 8">
    <name type="scientific">Natrarchaeobius halalkaliphilus</name>
    <dbReference type="NCBI Taxonomy" id="1679091"/>
    <lineage>
        <taxon>Archaea</taxon>
        <taxon>Methanobacteriati</taxon>
        <taxon>Methanobacteriota</taxon>
        <taxon>Stenosarchaea group</taxon>
        <taxon>Halobacteria</taxon>
        <taxon>Halobacteriales</taxon>
        <taxon>Natrialbaceae</taxon>
        <taxon>Natrarchaeobius</taxon>
    </lineage>
</organism>
<gene>
    <name evidence="7" type="ORF">EA462_04305</name>
</gene>
<proteinExistence type="predicted"/>
<dbReference type="SUPFAM" id="SSF55874">
    <property type="entry name" value="ATPase domain of HSP90 chaperone/DNA topoisomerase II/histidine kinase"/>
    <property type="match status" value="1"/>
</dbReference>
<dbReference type="InterPro" id="IPR003018">
    <property type="entry name" value="GAF"/>
</dbReference>
<evidence type="ECO:0000256" key="4">
    <source>
        <dbReference type="ARBA" id="ARBA00022777"/>
    </source>
</evidence>
<dbReference type="EMBL" id="REFY01000002">
    <property type="protein sequence ID" value="RQG91219.1"/>
    <property type="molecule type" value="Genomic_DNA"/>
</dbReference>
<keyword evidence="4" id="KW-0418">Kinase</keyword>
<feature type="domain" description="PAS" evidence="6">
    <location>
        <begin position="8"/>
        <end position="46"/>
    </location>
</feature>
<dbReference type="SUPFAM" id="SSF55781">
    <property type="entry name" value="GAF domain-like"/>
    <property type="match status" value="1"/>
</dbReference>
<dbReference type="SMART" id="SM00091">
    <property type="entry name" value="PAS"/>
    <property type="match status" value="2"/>
</dbReference>
<dbReference type="PANTHER" id="PTHR42878">
    <property type="entry name" value="TWO-COMPONENT HISTIDINE KINASE"/>
    <property type="match status" value="1"/>
</dbReference>
<dbReference type="InterPro" id="IPR035965">
    <property type="entry name" value="PAS-like_dom_sf"/>
</dbReference>